<dbReference type="STRING" id="1185876.BN8_03172"/>
<sequence>MTTSACRRAGSLTSLNNSIHIGFSQLLNDQYYADDLARSDR</sequence>
<reference evidence="1 2" key="1">
    <citation type="journal article" date="2012" name="J. Bacteriol.">
        <title>Genome Sequence of the Filamentous Bacterium Fibrisoma limi BUZ 3T.</title>
        <authorList>
            <person name="Filippini M."/>
            <person name="Qi W."/>
            <person name="Jaenicke S."/>
            <person name="Goesmann A."/>
            <person name="Smits T.H."/>
            <person name="Bagheri H.C."/>
        </authorList>
    </citation>
    <scope>NUCLEOTIDE SEQUENCE [LARGE SCALE GENOMIC DNA]</scope>
    <source>
        <strain evidence="2">BUZ 3T</strain>
    </source>
</reference>
<comment type="caution">
    <text evidence="1">The sequence shown here is derived from an EMBL/GenBank/DDBJ whole genome shotgun (WGS) entry which is preliminary data.</text>
</comment>
<protein>
    <submittedName>
        <fullName evidence="1">Uncharacterized protein</fullName>
    </submittedName>
</protein>
<dbReference type="EMBL" id="CAIT01000006">
    <property type="protein sequence ID" value="CCH54032.1"/>
    <property type="molecule type" value="Genomic_DNA"/>
</dbReference>
<dbReference type="AlphaFoldDB" id="I2GJF7"/>
<organism evidence="1 2">
    <name type="scientific">Fibrisoma limi BUZ 3</name>
    <dbReference type="NCBI Taxonomy" id="1185876"/>
    <lineage>
        <taxon>Bacteria</taxon>
        <taxon>Pseudomonadati</taxon>
        <taxon>Bacteroidota</taxon>
        <taxon>Cytophagia</taxon>
        <taxon>Cytophagales</taxon>
        <taxon>Spirosomataceae</taxon>
        <taxon>Fibrisoma</taxon>
    </lineage>
</organism>
<gene>
    <name evidence="1" type="ORF">BN8_03172</name>
</gene>
<name>I2GJF7_9BACT</name>
<dbReference type="Proteomes" id="UP000009309">
    <property type="component" value="Unassembled WGS sequence"/>
</dbReference>
<keyword evidence="2" id="KW-1185">Reference proteome</keyword>
<evidence type="ECO:0000313" key="2">
    <source>
        <dbReference type="Proteomes" id="UP000009309"/>
    </source>
</evidence>
<proteinExistence type="predicted"/>
<evidence type="ECO:0000313" key="1">
    <source>
        <dbReference type="EMBL" id="CCH54032.1"/>
    </source>
</evidence>
<accession>I2GJF7</accession>